<reference evidence="3" key="1">
    <citation type="journal article" date="2017" name="Nat. Microbiol.">
        <title>Global analysis of biosynthetic gene clusters reveals vast potential of secondary metabolite production in Penicillium species.</title>
        <authorList>
            <person name="Nielsen J.C."/>
            <person name="Grijseels S."/>
            <person name="Prigent S."/>
            <person name="Ji B."/>
            <person name="Dainat J."/>
            <person name="Nielsen K.F."/>
            <person name="Frisvad J.C."/>
            <person name="Workman M."/>
            <person name="Nielsen J."/>
        </authorList>
    </citation>
    <scope>NUCLEOTIDE SEQUENCE [LARGE SCALE GENOMIC DNA]</scope>
    <source>
        <strain evidence="3">IBT 31811</strain>
    </source>
</reference>
<sequence length="232" mass="25789">MTDSDDEALFAALEKEDDTSYRDARIQQLNEEFASKKNNHSTNPNPGSTNILQNEVYPTLSTDQSVLDFTTRTSRCLVHFAHPDFTRCAVMDMRLGELASAHYEVSFARVDVRNTPFIAEKLGIRILPCVIGFKDGVGVDRVVGFEGLEARGFDGVEGFEAKNLEKRLVAKGVLLQAKLSGGDDDDDIRDDDSGDDEQGGRRTFRRIKGKKGIRSANPNVRNRGDDDDGDWD</sequence>
<dbReference type="SUPFAM" id="SSF52833">
    <property type="entry name" value="Thioredoxin-like"/>
    <property type="match status" value="1"/>
</dbReference>
<organism evidence="2 3">
    <name type="scientific">Penicillium antarcticum</name>
    <dbReference type="NCBI Taxonomy" id="416450"/>
    <lineage>
        <taxon>Eukaryota</taxon>
        <taxon>Fungi</taxon>
        <taxon>Dikarya</taxon>
        <taxon>Ascomycota</taxon>
        <taxon>Pezizomycotina</taxon>
        <taxon>Eurotiomycetes</taxon>
        <taxon>Eurotiomycetidae</taxon>
        <taxon>Eurotiales</taxon>
        <taxon>Aspergillaceae</taxon>
        <taxon>Penicillium</taxon>
    </lineage>
</organism>
<accession>A0A1V6PUV6</accession>
<feature type="region of interest" description="Disordered" evidence="1">
    <location>
        <begin position="184"/>
        <end position="232"/>
    </location>
</feature>
<protein>
    <recommendedName>
        <fullName evidence="4">Thioredoxin domain-containing protein</fullName>
    </recommendedName>
</protein>
<evidence type="ECO:0000256" key="1">
    <source>
        <dbReference type="SAM" id="MobiDB-lite"/>
    </source>
</evidence>
<evidence type="ECO:0000313" key="2">
    <source>
        <dbReference type="EMBL" id="OQD80760.1"/>
    </source>
</evidence>
<proteinExistence type="predicted"/>
<dbReference type="Proteomes" id="UP000191672">
    <property type="component" value="Unassembled WGS sequence"/>
</dbReference>
<name>A0A1V6PUV6_9EURO</name>
<feature type="compositionally biased region" description="Basic residues" evidence="1">
    <location>
        <begin position="202"/>
        <end position="213"/>
    </location>
</feature>
<dbReference type="EMBL" id="MDYN01000033">
    <property type="protein sequence ID" value="OQD80760.1"/>
    <property type="molecule type" value="Genomic_DNA"/>
</dbReference>
<gene>
    <name evidence="2" type="ORF">PENANT_c033G04455</name>
</gene>
<evidence type="ECO:0008006" key="4">
    <source>
        <dbReference type="Google" id="ProtNLM"/>
    </source>
</evidence>
<dbReference type="InterPro" id="IPR036249">
    <property type="entry name" value="Thioredoxin-like_sf"/>
</dbReference>
<dbReference type="PANTHER" id="PTHR21148">
    <property type="entry name" value="THIOREDOXIN DOMAIN-CONTAINING PROTEIN 9"/>
    <property type="match status" value="1"/>
</dbReference>
<dbReference type="OrthoDB" id="10257948at2759"/>
<dbReference type="Gene3D" id="3.40.30.10">
    <property type="entry name" value="Glutaredoxin"/>
    <property type="match status" value="1"/>
</dbReference>
<evidence type="ECO:0000313" key="3">
    <source>
        <dbReference type="Proteomes" id="UP000191672"/>
    </source>
</evidence>
<dbReference type="STRING" id="416450.A0A1V6PUV6"/>
<feature type="region of interest" description="Disordered" evidence="1">
    <location>
        <begin position="1"/>
        <end position="22"/>
    </location>
</feature>
<keyword evidence="3" id="KW-1185">Reference proteome</keyword>
<comment type="caution">
    <text evidence="2">The sequence shown here is derived from an EMBL/GenBank/DDBJ whole genome shotgun (WGS) entry which is preliminary data.</text>
</comment>
<feature type="compositionally biased region" description="Acidic residues" evidence="1">
    <location>
        <begin position="184"/>
        <end position="197"/>
    </location>
</feature>
<dbReference type="AlphaFoldDB" id="A0A1V6PUV6"/>